<feature type="region of interest" description="Disordered" evidence="1">
    <location>
        <begin position="580"/>
        <end position="604"/>
    </location>
</feature>
<evidence type="ECO:0000313" key="2">
    <source>
        <dbReference type="EMBL" id="KAF9330701.1"/>
    </source>
</evidence>
<dbReference type="Proteomes" id="UP000696485">
    <property type="component" value="Unassembled WGS sequence"/>
</dbReference>
<gene>
    <name evidence="2" type="ORF">BG006_006345</name>
</gene>
<evidence type="ECO:0000313" key="3">
    <source>
        <dbReference type="Proteomes" id="UP000696485"/>
    </source>
</evidence>
<reference evidence="2" key="1">
    <citation type="journal article" date="2020" name="Fungal Divers.">
        <title>Resolving the Mortierellaceae phylogeny through synthesis of multi-gene phylogenetics and phylogenomics.</title>
        <authorList>
            <person name="Vandepol N."/>
            <person name="Liber J."/>
            <person name="Desiro A."/>
            <person name="Na H."/>
            <person name="Kennedy M."/>
            <person name="Barry K."/>
            <person name="Grigoriev I.V."/>
            <person name="Miller A.N."/>
            <person name="O'Donnell K."/>
            <person name="Stajich J.E."/>
            <person name="Bonito G."/>
        </authorList>
    </citation>
    <scope>NUCLEOTIDE SEQUENCE</scope>
    <source>
        <strain evidence="2">NVP1</strain>
    </source>
</reference>
<dbReference type="InterPro" id="IPR032675">
    <property type="entry name" value="LRR_dom_sf"/>
</dbReference>
<evidence type="ECO:0000256" key="1">
    <source>
        <dbReference type="SAM" id="MobiDB-lite"/>
    </source>
</evidence>
<dbReference type="SUPFAM" id="SSF52058">
    <property type="entry name" value="L domain-like"/>
    <property type="match status" value="1"/>
</dbReference>
<name>A0A9P5SL90_9FUNG</name>
<feature type="compositionally biased region" description="Low complexity" evidence="1">
    <location>
        <begin position="584"/>
        <end position="595"/>
    </location>
</feature>
<sequence>MHHDSNAQRLPNECLYLIVDYLRTDLVALRTLLLVNRFFFHAAVPWMLNDPLTTWEMTYATPEVETNVDKFMALLIASVLHAQRAKAQSVDEDFTANGFLSKFGFQLVEPVTSPLLQDAAQGVSPTTIDYSRYFTDMLYFEWSHVGFPTLVRLKEFPPAWKDEMPIHNDWGMRIEYSEGAGPHTEHTEELQTHREYKEEVQERMVDFFLYHNTKYITTLDFNIADSHRYLQYADKLESLKILFLDRFQSMPDSHQMDAISFIVQNRTAFPRKRPLRLEFGYSWSSSDEWDDLTPLEKRKRQIVFQKTRIALYEAVGNLQEIDVSDCPGFYDNCGNIDVEYLEELEDRDQHRMMYEGPQQRAFLERCHQLRTLKLGVSQPDMFSWLVEKKDGTTRSLAANVLQNLKVLDLSSDSGASCVLPALEDAVIAFGKSLTDVVVRGYVSTELEVVHELPSRPPSISMWNLPFVRSIDISIQSYDLGHIGRFDLPQLEELKFSVSMRTMQPVENDITASPTIVLAEQWELKKLKKLHLYDIAALAFNYDSLDHMRNLQELRMIVGKQCQISYPAESIPRLRRHVRYQETPNNKNNNEDGNNNGSEPEPADQKWKDCWNLPKLRTLILEGPPDAVFSFSWLCGCPSLESVKLMHKAGFQRLAISSASEYSSYIPRISKELPVEDVEDTSMDPNMQPLWGSKLQSFTFKGPWIMSKTDLITALTVYAPNLSTLSLDRIHVKATLNGKGFLKMLLEAKAVGRALAEDAVEQDSSGTSSSGDSSFTSIVPVGKLNKIQCQYGLGKRSAAYLCLLEIPRKEAQSYRDSGMTVFSVMGKDLIVNPERRAREGWPV</sequence>
<dbReference type="AlphaFoldDB" id="A0A9P5SL90"/>
<organism evidence="2 3">
    <name type="scientific">Podila minutissima</name>
    <dbReference type="NCBI Taxonomy" id="64525"/>
    <lineage>
        <taxon>Eukaryota</taxon>
        <taxon>Fungi</taxon>
        <taxon>Fungi incertae sedis</taxon>
        <taxon>Mucoromycota</taxon>
        <taxon>Mortierellomycotina</taxon>
        <taxon>Mortierellomycetes</taxon>
        <taxon>Mortierellales</taxon>
        <taxon>Mortierellaceae</taxon>
        <taxon>Podila</taxon>
    </lineage>
</organism>
<dbReference type="Gene3D" id="3.80.10.10">
    <property type="entry name" value="Ribonuclease Inhibitor"/>
    <property type="match status" value="1"/>
</dbReference>
<proteinExistence type="predicted"/>
<comment type="caution">
    <text evidence="2">The sequence shown here is derived from an EMBL/GenBank/DDBJ whole genome shotgun (WGS) entry which is preliminary data.</text>
</comment>
<dbReference type="EMBL" id="JAAAUY010000376">
    <property type="protein sequence ID" value="KAF9330701.1"/>
    <property type="molecule type" value="Genomic_DNA"/>
</dbReference>
<keyword evidence="3" id="KW-1185">Reference proteome</keyword>
<protein>
    <submittedName>
        <fullName evidence="2">Uncharacterized protein</fullName>
    </submittedName>
</protein>
<accession>A0A9P5SL90</accession>